<dbReference type="Proteomes" id="UP000646833">
    <property type="component" value="Unassembled WGS sequence"/>
</dbReference>
<proteinExistence type="predicted"/>
<sequence length="115" mass="13244">MAFAFKMPKMPDDKQGRDKQAANEEQRQRERALQEARDRADEPKPGEQLGDLDDALEIQDYPTTTEQLVENYGDYEVETQGGSKPVDEVLASVDNEIYDSADDVRDRIQRLINRR</sequence>
<dbReference type="AlphaFoldDB" id="A0A830E3W9"/>
<dbReference type="InterPro" id="IPR043899">
    <property type="entry name" value="DUF5789"/>
</dbReference>
<reference evidence="2" key="1">
    <citation type="journal article" date="2014" name="Int. J. Syst. Evol. Microbiol.">
        <title>Complete genome sequence of Corynebacterium casei LMG S-19264T (=DSM 44701T), isolated from a smear-ripened cheese.</title>
        <authorList>
            <consortium name="US DOE Joint Genome Institute (JGI-PGF)"/>
            <person name="Walter F."/>
            <person name="Albersmeier A."/>
            <person name="Kalinowski J."/>
            <person name="Ruckert C."/>
        </authorList>
    </citation>
    <scope>NUCLEOTIDE SEQUENCE</scope>
    <source>
        <strain evidence="2">CCM 7217</strain>
    </source>
</reference>
<gene>
    <name evidence="2" type="ORF">GCM10007209_07240</name>
</gene>
<comment type="caution">
    <text evidence="2">The sequence shown here is derived from an EMBL/GenBank/DDBJ whole genome shotgun (WGS) entry which is preliminary data.</text>
</comment>
<accession>A0A830E3W9</accession>
<name>A0A830E3W9_9EURY</name>
<evidence type="ECO:0000313" key="2">
    <source>
        <dbReference type="EMBL" id="GGC48115.1"/>
    </source>
</evidence>
<reference evidence="2" key="2">
    <citation type="submission" date="2020-09" db="EMBL/GenBank/DDBJ databases">
        <authorList>
            <person name="Sun Q."/>
            <person name="Sedlacek I."/>
        </authorList>
    </citation>
    <scope>NUCLEOTIDE SEQUENCE</scope>
    <source>
        <strain evidence="2">CCM 7217</strain>
    </source>
</reference>
<feature type="region of interest" description="Disordered" evidence="1">
    <location>
        <begin position="1"/>
        <end position="54"/>
    </location>
</feature>
<evidence type="ECO:0000313" key="3">
    <source>
        <dbReference type="Proteomes" id="UP000646833"/>
    </source>
</evidence>
<dbReference type="EMBL" id="BMCI01000001">
    <property type="protein sequence ID" value="GGC48115.1"/>
    <property type="molecule type" value="Genomic_DNA"/>
</dbReference>
<evidence type="ECO:0000256" key="1">
    <source>
        <dbReference type="SAM" id="MobiDB-lite"/>
    </source>
</evidence>
<protein>
    <submittedName>
        <fullName evidence="2">Uncharacterized protein</fullName>
    </submittedName>
</protein>
<organism evidence="2 3">
    <name type="scientific">Haloferax sulfurifontis</name>
    <dbReference type="NCBI Taxonomy" id="255616"/>
    <lineage>
        <taxon>Archaea</taxon>
        <taxon>Methanobacteriati</taxon>
        <taxon>Methanobacteriota</taxon>
        <taxon>Stenosarchaea group</taxon>
        <taxon>Halobacteria</taxon>
        <taxon>Halobacteriales</taxon>
        <taxon>Haloferacaceae</taxon>
        <taxon>Haloferax</taxon>
    </lineage>
</organism>
<dbReference type="Pfam" id="PF19102">
    <property type="entry name" value="DUF5789"/>
    <property type="match status" value="1"/>
</dbReference>
<feature type="compositionally biased region" description="Basic and acidic residues" evidence="1">
    <location>
        <begin position="9"/>
        <end position="45"/>
    </location>
</feature>